<feature type="binding site" description="axial binding residue" evidence="6">
    <location>
        <position position="452"/>
    </location>
    <ligand>
        <name>heme</name>
        <dbReference type="ChEBI" id="CHEBI:30413"/>
    </ligand>
    <ligandPart>
        <name>Fe</name>
        <dbReference type="ChEBI" id="CHEBI:18248"/>
    </ligandPart>
</feature>
<keyword evidence="8" id="KW-0812">Transmembrane</keyword>
<dbReference type="PROSITE" id="PS00086">
    <property type="entry name" value="CYTOCHROME_P450"/>
    <property type="match status" value="1"/>
</dbReference>
<evidence type="ECO:0000256" key="3">
    <source>
        <dbReference type="ARBA" id="ARBA00022723"/>
    </source>
</evidence>
<keyword evidence="10" id="KW-1185">Reference proteome</keyword>
<dbReference type="GO" id="GO:0004497">
    <property type="term" value="F:monooxygenase activity"/>
    <property type="evidence" value="ECO:0007669"/>
    <property type="project" value="UniProtKB-KW"/>
</dbReference>
<evidence type="ECO:0000256" key="8">
    <source>
        <dbReference type="SAM" id="Phobius"/>
    </source>
</evidence>
<comment type="cofactor">
    <cofactor evidence="1 6">
        <name>heme</name>
        <dbReference type="ChEBI" id="CHEBI:30413"/>
    </cofactor>
</comment>
<dbReference type="Proteomes" id="UP000054270">
    <property type="component" value="Unassembled WGS sequence"/>
</dbReference>
<evidence type="ECO:0000256" key="5">
    <source>
        <dbReference type="ARBA" id="ARBA00023004"/>
    </source>
</evidence>
<evidence type="ECO:0000256" key="7">
    <source>
        <dbReference type="RuleBase" id="RU000461"/>
    </source>
</evidence>
<dbReference type="Pfam" id="PF00067">
    <property type="entry name" value="p450"/>
    <property type="match status" value="1"/>
</dbReference>
<keyword evidence="3 6" id="KW-0479">Metal-binding</keyword>
<dbReference type="InterPro" id="IPR036396">
    <property type="entry name" value="Cyt_P450_sf"/>
</dbReference>
<name>A0A0D2L6X1_HYPSF</name>
<dbReference type="SUPFAM" id="SSF48264">
    <property type="entry name" value="Cytochrome P450"/>
    <property type="match status" value="1"/>
</dbReference>
<keyword evidence="8" id="KW-0472">Membrane</keyword>
<keyword evidence="8" id="KW-1133">Transmembrane helix</keyword>
<evidence type="ECO:0000256" key="6">
    <source>
        <dbReference type="PIRSR" id="PIRSR602401-1"/>
    </source>
</evidence>
<feature type="transmembrane region" description="Helical" evidence="8">
    <location>
        <begin position="17"/>
        <end position="35"/>
    </location>
</feature>
<dbReference type="Gene3D" id="1.10.630.10">
    <property type="entry name" value="Cytochrome P450"/>
    <property type="match status" value="1"/>
</dbReference>
<keyword evidence="5 6" id="KW-0408">Iron</keyword>
<proteinExistence type="inferred from homology"/>
<keyword evidence="6 7" id="KW-0349">Heme</keyword>
<keyword evidence="4 7" id="KW-0560">Oxidoreductase</keyword>
<comment type="similarity">
    <text evidence="2 7">Belongs to the cytochrome P450 family.</text>
</comment>
<evidence type="ECO:0008006" key="11">
    <source>
        <dbReference type="Google" id="ProtNLM"/>
    </source>
</evidence>
<feature type="transmembrane region" description="Helical" evidence="8">
    <location>
        <begin position="47"/>
        <end position="64"/>
    </location>
</feature>
<reference evidence="10" key="1">
    <citation type="submission" date="2014-04" db="EMBL/GenBank/DDBJ databases">
        <title>Evolutionary Origins and Diversification of the Mycorrhizal Mutualists.</title>
        <authorList>
            <consortium name="DOE Joint Genome Institute"/>
            <consortium name="Mycorrhizal Genomics Consortium"/>
            <person name="Kohler A."/>
            <person name="Kuo A."/>
            <person name="Nagy L.G."/>
            <person name="Floudas D."/>
            <person name="Copeland A."/>
            <person name="Barry K.W."/>
            <person name="Cichocki N."/>
            <person name="Veneault-Fourrey C."/>
            <person name="LaButti K."/>
            <person name="Lindquist E.A."/>
            <person name="Lipzen A."/>
            <person name="Lundell T."/>
            <person name="Morin E."/>
            <person name="Murat C."/>
            <person name="Riley R."/>
            <person name="Ohm R."/>
            <person name="Sun H."/>
            <person name="Tunlid A."/>
            <person name="Henrissat B."/>
            <person name="Grigoriev I.V."/>
            <person name="Hibbett D.S."/>
            <person name="Martin F."/>
        </authorList>
    </citation>
    <scope>NUCLEOTIDE SEQUENCE [LARGE SCALE GENOMIC DNA]</scope>
    <source>
        <strain evidence="10">FD-334 SS-4</strain>
    </source>
</reference>
<dbReference type="OMA" id="FEDHIPM"/>
<dbReference type="InterPro" id="IPR001128">
    <property type="entry name" value="Cyt_P450"/>
</dbReference>
<evidence type="ECO:0000256" key="1">
    <source>
        <dbReference type="ARBA" id="ARBA00001971"/>
    </source>
</evidence>
<dbReference type="AlphaFoldDB" id="A0A0D2L6X1"/>
<sequence>MFEFCIELLRSCLENPLLLLGIGTILYLAVLSYLTGEARKLKHIPSAYSNIAAISFIQTWWYFFQGKKLVDASFKKWPRSMFRIQEALGWTVVASDRKVITEVLRLQDISFSANQANEELVQLKHTLGSAILNNPYHLPLLSNRLRRSLAHLVPDVHDEITNAFQTYIPLTEDWTPIKCSSIVPKMVCQASNRIFVGYPLCRNPEFTEFSTRFTFDVFTVAFILRFIPDFLRPLVNQIISTVPNRRRKALKFLGPLLDARRKQNEESNGPGGAEKPDDMITWLMEIAKGEETTNEALTDRLLAINFGAIHTTSVTFTHALYYLAAFPMYAEILREEIDVVVKEHGWTKGGLDQMKRVDSFLKESQRLNPLQNVGLGRVALQDHTFCDGTFVPRGTTVRINIHSPHFDGSLYERPDEFDPLRFIKMQEKTTRNLDLTSTSEEYLGFGHGRHACPGRYLAASELKLMLAYLTAHYDAKFANEGSRPADLWIMTSCMPSYTAEVLFRKRKN</sequence>
<gene>
    <name evidence="9" type="ORF">HYPSUDRAFT_40536</name>
</gene>
<dbReference type="GO" id="GO:0020037">
    <property type="term" value="F:heme binding"/>
    <property type="evidence" value="ECO:0007669"/>
    <property type="project" value="InterPro"/>
</dbReference>
<dbReference type="EMBL" id="KN817547">
    <property type="protein sequence ID" value="KJA22747.1"/>
    <property type="molecule type" value="Genomic_DNA"/>
</dbReference>
<evidence type="ECO:0000256" key="4">
    <source>
        <dbReference type="ARBA" id="ARBA00023002"/>
    </source>
</evidence>
<dbReference type="InterPro" id="IPR017972">
    <property type="entry name" value="Cyt_P450_CS"/>
</dbReference>
<protein>
    <recommendedName>
        <fullName evidence="11">Cytochrome P450</fullName>
    </recommendedName>
</protein>
<evidence type="ECO:0000313" key="9">
    <source>
        <dbReference type="EMBL" id="KJA22747.1"/>
    </source>
</evidence>
<dbReference type="STRING" id="945553.A0A0D2L6X1"/>
<accession>A0A0D2L6X1</accession>
<evidence type="ECO:0000256" key="2">
    <source>
        <dbReference type="ARBA" id="ARBA00010617"/>
    </source>
</evidence>
<keyword evidence="7" id="KW-0503">Monooxygenase</keyword>
<dbReference type="OrthoDB" id="1844152at2759"/>
<dbReference type="CDD" id="cd11041">
    <property type="entry name" value="CYP503A1-like"/>
    <property type="match status" value="1"/>
</dbReference>
<dbReference type="GO" id="GO:0016705">
    <property type="term" value="F:oxidoreductase activity, acting on paired donors, with incorporation or reduction of molecular oxygen"/>
    <property type="evidence" value="ECO:0007669"/>
    <property type="project" value="InterPro"/>
</dbReference>
<dbReference type="PRINTS" id="PR00385">
    <property type="entry name" value="P450"/>
</dbReference>
<dbReference type="PANTHER" id="PTHR46206">
    <property type="entry name" value="CYTOCHROME P450"/>
    <property type="match status" value="1"/>
</dbReference>
<evidence type="ECO:0000313" key="10">
    <source>
        <dbReference type="Proteomes" id="UP000054270"/>
    </source>
</evidence>
<dbReference type="PRINTS" id="PR00463">
    <property type="entry name" value="EP450I"/>
</dbReference>
<dbReference type="InterPro" id="IPR002401">
    <property type="entry name" value="Cyt_P450_E_grp-I"/>
</dbReference>
<dbReference type="GO" id="GO:0005506">
    <property type="term" value="F:iron ion binding"/>
    <property type="evidence" value="ECO:0007669"/>
    <property type="project" value="InterPro"/>
</dbReference>
<organism evidence="9 10">
    <name type="scientific">Hypholoma sublateritium (strain FD-334 SS-4)</name>
    <dbReference type="NCBI Taxonomy" id="945553"/>
    <lineage>
        <taxon>Eukaryota</taxon>
        <taxon>Fungi</taxon>
        <taxon>Dikarya</taxon>
        <taxon>Basidiomycota</taxon>
        <taxon>Agaricomycotina</taxon>
        <taxon>Agaricomycetes</taxon>
        <taxon>Agaricomycetidae</taxon>
        <taxon>Agaricales</taxon>
        <taxon>Agaricineae</taxon>
        <taxon>Strophariaceae</taxon>
        <taxon>Hypholoma</taxon>
    </lineage>
</organism>